<dbReference type="InterPro" id="IPR037587">
    <property type="entry name" value="LAMTOR2-like"/>
</dbReference>
<dbReference type="SUPFAM" id="SSF103196">
    <property type="entry name" value="Roadblock/LC7 domain"/>
    <property type="match status" value="1"/>
</dbReference>
<evidence type="ECO:0000313" key="1">
    <source>
        <dbReference type="EMBL" id="JAR96544.1"/>
    </source>
</evidence>
<sequence length="71" mass="7878">MITNMLRPKILAEVLSQANTADVENTLLLNQEGALLAYSGYGNVMQLLQLLSPVIIWSAYERTGRTDLKRG</sequence>
<dbReference type="GO" id="GO:0032008">
    <property type="term" value="P:positive regulation of TOR signaling"/>
    <property type="evidence" value="ECO:0007669"/>
    <property type="project" value="InterPro"/>
</dbReference>
<reference evidence="1" key="1">
    <citation type="submission" date="2016-04" db="EMBL/GenBank/DDBJ databases">
        <authorList>
            <person name="Calderon-Fernandez G.M.Sr."/>
        </authorList>
    </citation>
    <scope>NUCLEOTIDE SEQUENCE</scope>
    <source>
        <strain evidence="1">Int1</strain>
        <tissue evidence="1">Integument</tissue>
    </source>
</reference>
<dbReference type="GO" id="GO:0005085">
    <property type="term" value="F:guanyl-nucleotide exchange factor activity"/>
    <property type="evidence" value="ECO:0007669"/>
    <property type="project" value="InterPro"/>
</dbReference>
<dbReference type="GO" id="GO:0060090">
    <property type="term" value="F:molecular adaptor activity"/>
    <property type="evidence" value="ECO:0007669"/>
    <property type="project" value="InterPro"/>
</dbReference>
<organism evidence="1">
    <name type="scientific">Triatoma infestans</name>
    <name type="common">Assassin bug</name>
    <dbReference type="NCBI Taxonomy" id="30076"/>
    <lineage>
        <taxon>Eukaryota</taxon>
        <taxon>Metazoa</taxon>
        <taxon>Ecdysozoa</taxon>
        <taxon>Arthropoda</taxon>
        <taxon>Hexapoda</taxon>
        <taxon>Insecta</taxon>
        <taxon>Pterygota</taxon>
        <taxon>Neoptera</taxon>
        <taxon>Paraneoptera</taxon>
        <taxon>Hemiptera</taxon>
        <taxon>Heteroptera</taxon>
        <taxon>Panheteroptera</taxon>
        <taxon>Cimicomorpha</taxon>
        <taxon>Reduviidae</taxon>
        <taxon>Triatominae</taxon>
        <taxon>Triatoma</taxon>
    </lineage>
</organism>
<reference evidence="1" key="2">
    <citation type="journal article" date="2017" name="J. Med. Entomol.">
        <title>Transcriptome Analysis of the Triatoma infestans (Hemiptera: Reduviidae) Integument.</title>
        <authorList>
            <person name="Calderon-Fernandez G.M."/>
            <person name="Moriconi D.E."/>
            <person name="Dulbecco A.B."/>
            <person name="Juarez M.P."/>
        </authorList>
    </citation>
    <scope>NUCLEOTIDE SEQUENCE</scope>
    <source>
        <strain evidence="1">Int1</strain>
        <tissue evidence="1">Integument</tissue>
    </source>
</reference>
<accession>A0A170VCW6</accession>
<proteinExistence type="predicted"/>
<dbReference type="AlphaFoldDB" id="A0A170VCW6"/>
<dbReference type="Gene3D" id="3.30.450.30">
    <property type="entry name" value="Dynein light chain 2a, cytoplasmic"/>
    <property type="match status" value="1"/>
</dbReference>
<dbReference type="PANTHER" id="PTHR13323">
    <property type="entry name" value="LATE ENDOSOMAL/LYSOSOMAL MP1 INTERACTING PROTEIN"/>
    <property type="match status" value="1"/>
</dbReference>
<name>A0A170VCW6_TRIIF</name>
<dbReference type="EMBL" id="GEMB01006811">
    <property type="protein sequence ID" value="JAR96544.1"/>
    <property type="molecule type" value="Transcribed_RNA"/>
</dbReference>
<protein>
    <submittedName>
        <fullName evidence="1">Regulator complex protein lamtor2</fullName>
    </submittedName>
</protein>